<dbReference type="PANTHER" id="PTHR35134:SF2">
    <property type="entry name" value="NUCLEOTIDASE YQFW-RELATED"/>
    <property type="match status" value="1"/>
</dbReference>
<dbReference type="InterPro" id="IPR023214">
    <property type="entry name" value="HAD_sf"/>
</dbReference>
<dbReference type="Pfam" id="PF06941">
    <property type="entry name" value="NT5C"/>
    <property type="match status" value="1"/>
</dbReference>
<comment type="caution">
    <text evidence="2">The sequence shown here is derived from an EMBL/GenBank/DDBJ whole genome shotgun (WGS) entry which is preliminary data.</text>
</comment>
<accession>A0A9D4ZQ54</accession>
<dbReference type="InterPro" id="IPR036412">
    <property type="entry name" value="HAD-like_sf"/>
</dbReference>
<dbReference type="PANTHER" id="PTHR35134">
    <property type="entry name" value="NUCLEOTIDASE YQFW-RELATED"/>
    <property type="match status" value="1"/>
</dbReference>
<dbReference type="AlphaFoldDB" id="A0A9D4ZQ54"/>
<dbReference type="OrthoDB" id="10248475at2759"/>
<dbReference type="InterPro" id="IPR052419">
    <property type="entry name" value="5_3-deoxyribonucleotidase-like"/>
</dbReference>
<dbReference type="Proteomes" id="UP000886520">
    <property type="component" value="Chromosome 2"/>
</dbReference>
<evidence type="ECO:0000313" key="3">
    <source>
        <dbReference type="Proteomes" id="UP000886520"/>
    </source>
</evidence>
<evidence type="ECO:0000256" key="1">
    <source>
        <dbReference type="PIRSR" id="PIRSR610708-1"/>
    </source>
</evidence>
<protein>
    <submittedName>
        <fullName evidence="2">Uncharacterized protein</fullName>
    </submittedName>
</protein>
<gene>
    <name evidence="2" type="ORF">GOP47_0001485</name>
</gene>
<dbReference type="SUPFAM" id="SSF56784">
    <property type="entry name" value="HAD-like"/>
    <property type="match status" value="1"/>
</dbReference>
<name>A0A9D4ZQ54_ADICA</name>
<dbReference type="Gene3D" id="3.40.50.1000">
    <property type="entry name" value="HAD superfamily/HAD-like"/>
    <property type="match status" value="1"/>
</dbReference>
<organism evidence="2 3">
    <name type="scientific">Adiantum capillus-veneris</name>
    <name type="common">Maidenhair fern</name>
    <dbReference type="NCBI Taxonomy" id="13818"/>
    <lineage>
        <taxon>Eukaryota</taxon>
        <taxon>Viridiplantae</taxon>
        <taxon>Streptophyta</taxon>
        <taxon>Embryophyta</taxon>
        <taxon>Tracheophyta</taxon>
        <taxon>Polypodiopsida</taxon>
        <taxon>Polypodiidae</taxon>
        <taxon>Polypodiales</taxon>
        <taxon>Pteridineae</taxon>
        <taxon>Pteridaceae</taxon>
        <taxon>Vittarioideae</taxon>
        <taxon>Adiantum</taxon>
    </lineage>
</organism>
<feature type="active site" description="Proton donor" evidence="1">
    <location>
        <position position="127"/>
    </location>
</feature>
<reference evidence="2" key="1">
    <citation type="submission" date="2021-01" db="EMBL/GenBank/DDBJ databases">
        <title>Adiantum capillus-veneris genome.</title>
        <authorList>
            <person name="Fang Y."/>
            <person name="Liao Q."/>
        </authorList>
    </citation>
    <scope>NUCLEOTIDE SEQUENCE</scope>
    <source>
        <strain evidence="2">H3</strain>
        <tissue evidence="2">Leaf</tissue>
    </source>
</reference>
<dbReference type="EMBL" id="JABFUD020000003">
    <property type="protein sequence ID" value="KAI5081742.1"/>
    <property type="molecule type" value="Genomic_DNA"/>
</dbReference>
<keyword evidence="3" id="KW-1185">Reference proteome</keyword>
<dbReference type="InterPro" id="IPR010708">
    <property type="entry name" value="5'(3')-deoxyribonucleotidase"/>
</dbReference>
<proteinExistence type="predicted"/>
<sequence length="324" mass="36941">MSSLHKLGSSSLLPLHAERHYMLSSDPTSLSPQRCFSCGYPHCKLNLYSRSSSRMHYFSSMTTSVGECHLGQKKATLWKAFMSHGTRFVHSSKESPSRRFNEEWSGLVVRPENRLKQPSLTVAVDIDEVLGSFLLALNTFIAEQYLCEHNISEFHVYDFTKVWQCTRAEADLRVHSFFKSKHFDKGILPIPGAHKALLQIASFCNLCVVTSRQNIIKEETLAWIERHYSGIFSEVHFGNHFALEGEARTKSDICRGVGAHILIDDNPVYALDCAKSGMEVLLFDFNNSYPWSKNQEPQHPSITRVHDWDEVERILRLKSSSSQT</sequence>
<feature type="active site" description="Nucleophile" evidence="1">
    <location>
        <position position="125"/>
    </location>
</feature>
<dbReference type="GO" id="GO:0008253">
    <property type="term" value="F:5'-nucleotidase activity"/>
    <property type="evidence" value="ECO:0007669"/>
    <property type="project" value="InterPro"/>
</dbReference>
<evidence type="ECO:0000313" key="2">
    <source>
        <dbReference type="EMBL" id="KAI5081742.1"/>
    </source>
</evidence>
<dbReference type="GO" id="GO:0009264">
    <property type="term" value="P:deoxyribonucleotide catabolic process"/>
    <property type="evidence" value="ECO:0007669"/>
    <property type="project" value="InterPro"/>
</dbReference>